<organism evidence="1 2">
    <name type="scientific">Diphasiastrum complanatum</name>
    <name type="common">Issler's clubmoss</name>
    <name type="synonym">Lycopodium complanatum</name>
    <dbReference type="NCBI Taxonomy" id="34168"/>
    <lineage>
        <taxon>Eukaryota</taxon>
        <taxon>Viridiplantae</taxon>
        <taxon>Streptophyta</taxon>
        <taxon>Embryophyta</taxon>
        <taxon>Tracheophyta</taxon>
        <taxon>Lycopodiopsida</taxon>
        <taxon>Lycopodiales</taxon>
        <taxon>Lycopodiaceae</taxon>
        <taxon>Lycopodioideae</taxon>
        <taxon>Diphasiastrum</taxon>
    </lineage>
</organism>
<accession>A0ACC2AE92</accession>
<evidence type="ECO:0000313" key="2">
    <source>
        <dbReference type="Proteomes" id="UP001162992"/>
    </source>
</evidence>
<comment type="caution">
    <text evidence="1">The sequence shown here is derived from an EMBL/GenBank/DDBJ whole genome shotgun (WGS) entry which is preliminary data.</text>
</comment>
<dbReference type="EMBL" id="CM055113">
    <property type="protein sequence ID" value="KAJ7515828.1"/>
    <property type="molecule type" value="Genomic_DNA"/>
</dbReference>
<evidence type="ECO:0000313" key="1">
    <source>
        <dbReference type="EMBL" id="KAJ7515828.1"/>
    </source>
</evidence>
<name>A0ACC2AE92_DIPCM</name>
<proteinExistence type="predicted"/>
<protein>
    <submittedName>
        <fullName evidence="1">Uncharacterized protein</fullName>
    </submittedName>
</protein>
<sequence>MVMARRQGIGNAQLVVVVLAVMACFQDAHALTTFKVGGANNWNVGVDYSTWGAGNVYHIGDKLNFVYDTTLHDVLEVSAADYAACTISYPIKTYTSGNDLITIDKPQQFFVCGTLGHCGFGMHISVTASAPVIVSPPPPKPAATPPPKPAATPPPVPAATPPAPSKAPVSAPPSPVVVPPPPTTPPSILPPKAAAPSPPAPTPKALAPVPYAETYPEYAPAPSYKAPAISPAPYTETYPEPSPVPAPYVETYPETAPMSSSVPTPAIPSPVSSTTPTSAAPSPSANTPPSTGSANSIRCKAAMVLGAVVFSGIYLLL</sequence>
<keyword evidence="2" id="KW-1185">Reference proteome</keyword>
<dbReference type="Proteomes" id="UP001162992">
    <property type="component" value="Chromosome 22"/>
</dbReference>
<reference evidence="2" key="1">
    <citation type="journal article" date="2024" name="Proc. Natl. Acad. Sci. U.S.A.">
        <title>Extraordinary preservation of gene collinearity over three hundred million years revealed in homosporous lycophytes.</title>
        <authorList>
            <person name="Li C."/>
            <person name="Wickell D."/>
            <person name="Kuo L.Y."/>
            <person name="Chen X."/>
            <person name="Nie B."/>
            <person name="Liao X."/>
            <person name="Peng D."/>
            <person name="Ji J."/>
            <person name="Jenkins J."/>
            <person name="Williams M."/>
            <person name="Shu S."/>
            <person name="Plott C."/>
            <person name="Barry K."/>
            <person name="Rajasekar S."/>
            <person name="Grimwood J."/>
            <person name="Han X."/>
            <person name="Sun S."/>
            <person name="Hou Z."/>
            <person name="He W."/>
            <person name="Dai G."/>
            <person name="Sun C."/>
            <person name="Schmutz J."/>
            <person name="Leebens-Mack J.H."/>
            <person name="Li F.W."/>
            <person name="Wang L."/>
        </authorList>
    </citation>
    <scope>NUCLEOTIDE SEQUENCE [LARGE SCALE GENOMIC DNA]</scope>
    <source>
        <strain evidence="2">cv. PW_Plant_1</strain>
    </source>
</reference>
<gene>
    <name evidence="1" type="ORF">O6H91_22G029700</name>
</gene>